<keyword evidence="7 11" id="KW-0862">Zinc</keyword>
<dbReference type="InterPro" id="IPR002933">
    <property type="entry name" value="Peptidase_M20"/>
</dbReference>
<dbReference type="EC" id="3.4.11.4" evidence="9"/>
<dbReference type="STRING" id="1089455.MOPEL_060_00330"/>
<feature type="active site" description="Proton acceptor" evidence="10">
    <location>
        <position position="182"/>
    </location>
</feature>
<keyword evidence="8" id="KW-0482">Metalloprotease</keyword>
<feature type="binding site" evidence="11">
    <location>
        <position position="206"/>
    </location>
    <ligand>
        <name>Zn(2+)</name>
        <dbReference type="ChEBI" id="CHEBI:29105"/>
        <label>1</label>
    </ligand>
</feature>
<dbReference type="Proteomes" id="UP000004367">
    <property type="component" value="Unassembled WGS sequence"/>
</dbReference>
<evidence type="ECO:0000256" key="1">
    <source>
        <dbReference type="ARBA" id="ARBA00000870"/>
    </source>
</evidence>
<dbReference type="Gene3D" id="3.40.630.10">
    <property type="entry name" value="Zn peptidases"/>
    <property type="match status" value="1"/>
</dbReference>
<feature type="binding site" evidence="11">
    <location>
        <position position="183"/>
    </location>
    <ligand>
        <name>Zn(2+)</name>
        <dbReference type="ChEBI" id="CHEBI:29105"/>
        <label>2</label>
    </ligand>
</feature>
<keyword evidence="5 11" id="KW-0479">Metal-binding</keyword>
<dbReference type="OrthoDB" id="9804934at2"/>
<dbReference type="EMBL" id="BAFE01000043">
    <property type="protein sequence ID" value="GAB48116.1"/>
    <property type="molecule type" value="Genomic_DNA"/>
</dbReference>
<dbReference type="GO" id="GO:0006518">
    <property type="term" value="P:peptide metabolic process"/>
    <property type="evidence" value="ECO:0007669"/>
    <property type="project" value="InterPro"/>
</dbReference>
<sequence length="419" mass="45456">MSVDTRQRLVERFLRYSAISSQSDASVTAVPTSPGQWRLAELLRDELATMGASDVHLSQTACVTARVPARLPEGHAPVPAIGFCAHLDTVDVDLSPEVHAHVVTHDGGDVRLHPERDAWIRRDEHPELDAYVGDDLLVGDGTSVLGADDKAAIAAVMEAVVRLLADDPLVHGDVYVAFVPDEEIGLRGVRTLDLARFPVRYAYTIDCCEVGELVAETFNAASATVRITGVSAHPMSAKGILVNPVLVALDVVARLDREQTPERTEGREGFVWVTDLHGNQSTAEIDLSIRDHDRNGFAAKKRALLAAVEETRRQHPRAVIEVEIVDVYGNIADALTDENRVAVDHLHKAMATLGVEPRPLAMRGGTDGSWLSQQGILTPNFFTGAHNFHGPAEFLPLSSFEKSHAMVLELVRQAADAGE</sequence>
<feature type="binding site" evidence="11">
    <location>
        <position position="389"/>
    </location>
    <ligand>
        <name>Zn(2+)</name>
        <dbReference type="ChEBI" id="CHEBI:29105"/>
        <label>2</label>
    </ligand>
</feature>
<protein>
    <recommendedName>
        <fullName evidence="9">Peptidase T</fullName>
        <ecNumber evidence="9">3.4.11.4</ecNumber>
    </recommendedName>
</protein>
<dbReference type="RefSeq" id="WP_009482014.1">
    <property type="nucleotide sequence ID" value="NZ_BAFE01000043.1"/>
</dbReference>
<evidence type="ECO:0000313" key="13">
    <source>
        <dbReference type="EMBL" id="GAB48116.1"/>
    </source>
</evidence>
<dbReference type="PROSITE" id="PS00758">
    <property type="entry name" value="ARGE_DAPE_CPG2_1"/>
    <property type="match status" value="1"/>
</dbReference>
<feature type="domain" description="Peptidase M20 dimerisation" evidence="12">
    <location>
        <begin position="216"/>
        <end position="310"/>
    </location>
</feature>
<evidence type="ECO:0000256" key="8">
    <source>
        <dbReference type="ARBA" id="ARBA00023049"/>
    </source>
</evidence>
<comment type="caution">
    <text evidence="13">The sequence shown here is derived from an EMBL/GenBank/DDBJ whole genome shotgun (WGS) entry which is preliminary data.</text>
</comment>
<dbReference type="InterPro" id="IPR001261">
    <property type="entry name" value="ArgE/DapE_CS"/>
</dbReference>
<dbReference type="NCBIfam" id="TIGR01882">
    <property type="entry name" value="peptidase-T"/>
    <property type="match status" value="1"/>
</dbReference>
<dbReference type="PANTHER" id="PTHR42994">
    <property type="entry name" value="PEPTIDASE T"/>
    <property type="match status" value="1"/>
</dbReference>
<comment type="cofactor">
    <cofactor evidence="11">
        <name>Zn(2+)</name>
        <dbReference type="ChEBI" id="CHEBI:29105"/>
    </cofactor>
    <text evidence="11">Binds 2 Zn(2+) ions per subunit.</text>
</comment>
<feature type="binding site" evidence="11">
    <location>
        <position position="148"/>
    </location>
    <ligand>
        <name>Zn(2+)</name>
        <dbReference type="ChEBI" id="CHEBI:29105"/>
        <label>1</label>
    </ligand>
</feature>
<reference evidence="13 14" key="1">
    <citation type="submission" date="2012-02" db="EMBL/GenBank/DDBJ databases">
        <title>Whole genome shotgun sequence of Mobilicoccus pelagius NBRC 104925.</title>
        <authorList>
            <person name="Yoshida Y."/>
            <person name="Hosoyama A."/>
            <person name="Tsuchikane K."/>
            <person name="Katsumata H."/>
            <person name="Yamazaki S."/>
            <person name="Fujita N."/>
        </authorList>
    </citation>
    <scope>NUCLEOTIDE SEQUENCE [LARGE SCALE GENOMIC DNA]</scope>
    <source>
        <strain evidence="13 14">NBRC 104925</strain>
    </source>
</reference>
<comment type="catalytic activity">
    <reaction evidence="1">
        <text>Release of the N-terminal residue from a tripeptide.</text>
        <dbReference type="EC" id="3.4.11.4"/>
    </reaction>
</comment>
<dbReference type="SUPFAM" id="SSF55031">
    <property type="entry name" value="Bacterial exopeptidase dimerisation domain"/>
    <property type="match status" value="1"/>
</dbReference>
<dbReference type="Pfam" id="PF07687">
    <property type="entry name" value="M20_dimer"/>
    <property type="match status" value="1"/>
</dbReference>
<evidence type="ECO:0000256" key="11">
    <source>
        <dbReference type="PIRSR" id="PIRSR037215-2"/>
    </source>
</evidence>
<feature type="binding site" evidence="11">
    <location>
        <position position="148"/>
    </location>
    <ligand>
        <name>Zn(2+)</name>
        <dbReference type="ChEBI" id="CHEBI:29105"/>
        <label>2</label>
    </ligand>
</feature>
<dbReference type="PROSITE" id="PS00759">
    <property type="entry name" value="ARGE_DAPE_CPG2_2"/>
    <property type="match status" value="1"/>
</dbReference>
<dbReference type="InterPro" id="IPR011650">
    <property type="entry name" value="Peptidase_M20_dimer"/>
</dbReference>
<dbReference type="InterPro" id="IPR010161">
    <property type="entry name" value="Peptidase_M20B"/>
</dbReference>
<accession>H5UQV8</accession>
<keyword evidence="14" id="KW-1185">Reference proteome</keyword>
<dbReference type="eggNOG" id="COG2195">
    <property type="taxonomic scope" value="Bacteria"/>
</dbReference>
<evidence type="ECO:0000256" key="4">
    <source>
        <dbReference type="ARBA" id="ARBA00022670"/>
    </source>
</evidence>
<dbReference type="PANTHER" id="PTHR42994:SF1">
    <property type="entry name" value="PEPTIDASE T"/>
    <property type="match status" value="1"/>
</dbReference>
<evidence type="ECO:0000256" key="2">
    <source>
        <dbReference type="ARBA" id="ARBA00009692"/>
    </source>
</evidence>
<feature type="binding site" evidence="11">
    <location>
        <position position="86"/>
    </location>
    <ligand>
        <name>Zn(2+)</name>
        <dbReference type="ChEBI" id="CHEBI:29105"/>
        <label>1</label>
    </ligand>
</feature>
<evidence type="ECO:0000259" key="12">
    <source>
        <dbReference type="Pfam" id="PF07687"/>
    </source>
</evidence>
<name>H5UQV8_9MICO</name>
<evidence type="ECO:0000256" key="6">
    <source>
        <dbReference type="ARBA" id="ARBA00022801"/>
    </source>
</evidence>
<evidence type="ECO:0000256" key="5">
    <source>
        <dbReference type="ARBA" id="ARBA00022723"/>
    </source>
</evidence>
<comment type="similarity">
    <text evidence="2">Belongs to the peptidase M20B family.</text>
</comment>
<proteinExistence type="inferred from homology"/>
<dbReference type="GO" id="GO:0008237">
    <property type="term" value="F:metallopeptidase activity"/>
    <property type="evidence" value="ECO:0007669"/>
    <property type="project" value="UniProtKB-KW"/>
</dbReference>
<dbReference type="Pfam" id="PF01546">
    <property type="entry name" value="Peptidase_M20"/>
    <property type="match status" value="1"/>
</dbReference>
<dbReference type="PIRSF" id="PIRSF037215">
    <property type="entry name" value="Peptidase_M20B"/>
    <property type="match status" value="1"/>
</dbReference>
<dbReference type="Gene3D" id="3.30.70.360">
    <property type="match status" value="1"/>
</dbReference>
<keyword evidence="3" id="KW-0031">Aminopeptidase</keyword>
<dbReference type="GO" id="GO:0008270">
    <property type="term" value="F:zinc ion binding"/>
    <property type="evidence" value="ECO:0007669"/>
    <property type="project" value="InterPro"/>
</dbReference>
<keyword evidence="6" id="KW-0378">Hydrolase</keyword>
<dbReference type="GO" id="GO:0045148">
    <property type="term" value="F:tripeptide aminopeptidase activity"/>
    <property type="evidence" value="ECO:0007669"/>
    <property type="project" value="UniProtKB-UniRule"/>
</dbReference>
<feature type="active site" evidence="10">
    <location>
        <position position="88"/>
    </location>
</feature>
<dbReference type="InterPro" id="IPR036264">
    <property type="entry name" value="Bact_exopeptidase_dim_dom"/>
</dbReference>
<evidence type="ECO:0000256" key="3">
    <source>
        <dbReference type="ARBA" id="ARBA00022438"/>
    </source>
</evidence>
<dbReference type="AlphaFoldDB" id="H5UQV8"/>
<gene>
    <name evidence="13" type="primary">pepT</name>
    <name evidence="13" type="ORF">MOPEL_060_00330</name>
</gene>
<evidence type="ECO:0000313" key="14">
    <source>
        <dbReference type="Proteomes" id="UP000004367"/>
    </source>
</evidence>
<organism evidence="13 14">
    <name type="scientific">Mobilicoccus pelagius NBRC 104925</name>
    <dbReference type="NCBI Taxonomy" id="1089455"/>
    <lineage>
        <taxon>Bacteria</taxon>
        <taxon>Bacillati</taxon>
        <taxon>Actinomycetota</taxon>
        <taxon>Actinomycetes</taxon>
        <taxon>Micrococcales</taxon>
        <taxon>Dermatophilaceae</taxon>
        <taxon>Mobilicoccus</taxon>
    </lineage>
</organism>
<keyword evidence="4" id="KW-0645">Protease</keyword>
<evidence type="ECO:0000256" key="9">
    <source>
        <dbReference type="NCBIfam" id="TIGR01882"/>
    </source>
</evidence>
<dbReference type="NCBIfam" id="NF009920">
    <property type="entry name" value="PRK13381.1"/>
    <property type="match status" value="1"/>
</dbReference>
<dbReference type="NCBIfam" id="NF003976">
    <property type="entry name" value="PRK05469.1"/>
    <property type="match status" value="1"/>
</dbReference>
<dbReference type="SUPFAM" id="SSF53187">
    <property type="entry name" value="Zn-dependent exopeptidases"/>
    <property type="match status" value="1"/>
</dbReference>
<dbReference type="GO" id="GO:0006508">
    <property type="term" value="P:proteolysis"/>
    <property type="evidence" value="ECO:0007669"/>
    <property type="project" value="UniProtKB-UniRule"/>
</dbReference>
<evidence type="ECO:0000256" key="10">
    <source>
        <dbReference type="PIRSR" id="PIRSR037215-1"/>
    </source>
</evidence>
<evidence type="ECO:0000256" key="7">
    <source>
        <dbReference type="ARBA" id="ARBA00022833"/>
    </source>
</evidence>